<dbReference type="AlphaFoldDB" id="A0A2G4SU55"/>
<dbReference type="Pfam" id="PF25479">
    <property type="entry name" value="Vts1"/>
    <property type="match status" value="1"/>
</dbReference>
<dbReference type="Proteomes" id="UP000242254">
    <property type="component" value="Unassembled WGS sequence"/>
</dbReference>
<evidence type="ECO:0000259" key="1">
    <source>
        <dbReference type="Pfam" id="PF25479"/>
    </source>
</evidence>
<accession>A0A2G4SU55</accession>
<organism evidence="2 3">
    <name type="scientific">Rhizopus microsporus ATCC 52813</name>
    <dbReference type="NCBI Taxonomy" id="1340429"/>
    <lineage>
        <taxon>Eukaryota</taxon>
        <taxon>Fungi</taxon>
        <taxon>Fungi incertae sedis</taxon>
        <taxon>Mucoromycota</taxon>
        <taxon>Mucoromycotina</taxon>
        <taxon>Mucoromycetes</taxon>
        <taxon>Mucorales</taxon>
        <taxon>Mucorineae</taxon>
        <taxon>Rhizopodaceae</taxon>
        <taxon>Rhizopus</taxon>
    </lineage>
</organism>
<feature type="non-terminal residue" evidence="2">
    <location>
        <position position="1"/>
    </location>
</feature>
<feature type="non-terminal residue" evidence="2">
    <location>
        <position position="55"/>
    </location>
</feature>
<gene>
    <name evidence="2" type="ORF">RHIMIDRAFT_185559</name>
</gene>
<dbReference type="RefSeq" id="XP_023466025.1">
    <property type="nucleotide sequence ID" value="XM_023605853.1"/>
</dbReference>
<dbReference type="InterPro" id="IPR057327">
    <property type="entry name" value="Vts1_dom"/>
</dbReference>
<name>A0A2G4SU55_RHIZD</name>
<evidence type="ECO:0000313" key="2">
    <source>
        <dbReference type="EMBL" id="PHZ12317.1"/>
    </source>
</evidence>
<proteinExistence type="predicted"/>
<feature type="domain" description="RNA-binding protein vts1-like alpha-helical" evidence="1">
    <location>
        <begin position="3"/>
        <end position="46"/>
    </location>
</feature>
<dbReference type="GeneID" id="35436843"/>
<keyword evidence="3" id="KW-1185">Reference proteome</keyword>
<evidence type="ECO:0000313" key="3">
    <source>
        <dbReference type="Proteomes" id="UP000242254"/>
    </source>
</evidence>
<sequence length="55" mass="6661">EMQHVDQWFRYLTEAEKTATMYTLLQHSTQVQARFFINLLQQMVKRDPLYSLLTP</sequence>
<protein>
    <recommendedName>
        <fullName evidence="1">RNA-binding protein vts1-like alpha-helical domain-containing protein</fullName>
    </recommendedName>
</protein>
<reference evidence="2 3" key="1">
    <citation type="journal article" date="2016" name="Proc. Natl. Acad. Sci. U.S.A.">
        <title>Lipid metabolic changes in an early divergent fungus govern the establishment of a mutualistic symbiosis with endobacteria.</title>
        <authorList>
            <person name="Lastovetsky O.A."/>
            <person name="Gaspar M.L."/>
            <person name="Mondo S.J."/>
            <person name="LaButti K.M."/>
            <person name="Sandor L."/>
            <person name="Grigoriev I.V."/>
            <person name="Henry S.A."/>
            <person name="Pawlowska T.E."/>
        </authorList>
    </citation>
    <scope>NUCLEOTIDE SEQUENCE [LARGE SCALE GENOMIC DNA]</scope>
    <source>
        <strain evidence="2 3">ATCC 52813</strain>
    </source>
</reference>
<dbReference type="EMBL" id="KZ303850">
    <property type="protein sequence ID" value="PHZ12317.1"/>
    <property type="molecule type" value="Genomic_DNA"/>
</dbReference>